<proteinExistence type="predicted"/>
<organism evidence="1">
    <name type="scientific">marine sediment metagenome</name>
    <dbReference type="NCBI Taxonomy" id="412755"/>
    <lineage>
        <taxon>unclassified sequences</taxon>
        <taxon>metagenomes</taxon>
        <taxon>ecological metagenomes</taxon>
    </lineage>
</organism>
<evidence type="ECO:0000313" key="1">
    <source>
        <dbReference type="EMBL" id="KKN06982.1"/>
    </source>
</evidence>
<accession>A0A0F9N595</accession>
<dbReference type="AlphaFoldDB" id="A0A0F9N595"/>
<name>A0A0F9N595_9ZZZZ</name>
<sequence>MANKRMFSKQITSSDAFLDMPVSSQLLYFHLNMEADDDGFVANPKRMLRMLSFNEDHFKLLIIKRFVVSFKSGVIVIKPWLLHNAVRKDMYKETQYLDEKNMLQIKSNKVYTENRNGLVTKPLHRIGKDRIGKDRIEVVAIAPTSKVSFTSKDMEIVELLISLIQQNNSAWQMKGNKDKWAEDINKLYRIDKRTYEQIEFMIRWVQKDSFWKQNILSASKLREKFNDLIPKLKKTKIRGITL</sequence>
<dbReference type="EMBL" id="LAZR01004620">
    <property type="protein sequence ID" value="KKN06982.1"/>
    <property type="molecule type" value="Genomic_DNA"/>
</dbReference>
<reference evidence="1" key="1">
    <citation type="journal article" date="2015" name="Nature">
        <title>Complex archaea that bridge the gap between prokaryotes and eukaryotes.</title>
        <authorList>
            <person name="Spang A."/>
            <person name="Saw J.H."/>
            <person name="Jorgensen S.L."/>
            <person name="Zaremba-Niedzwiedzka K."/>
            <person name="Martijn J."/>
            <person name="Lind A.E."/>
            <person name="van Eijk R."/>
            <person name="Schleper C."/>
            <person name="Guy L."/>
            <person name="Ettema T.J."/>
        </authorList>
    </citation>
    <scope>NUCLEOTIDE SEQUENCE</scope>
</reference>
<protein>
    <submittedName>
        <fullName evidence="1">Uncharacterized protein</fullName>
    </submittedName>
</protein>
<gene>
    <name evidence="1" type="ORF">LCGC14_1071720</name>
</gene>
<comment type="caution">
    <text evidence="1">The sequence shown here is derived from an EMBL/GenBank/DDBJ whole genome shotgun (WGS) entry which is preliminary data.</text>
</comment>